<accession>K9M2D5</accession>
<dbReference type="InterPro" id="IPR050230">
    <property type="entry name" value="CALM/Myosin/TropC-like"/>
</dbReference>
<dbReference type="OMA" id="QECFSIF"/>
<dbReference type="PROSITE" id="PS50222">
    <property type="entry name" value="EF_HAND_2"/>
    <property type="match status" value="2"/>
</dbReference>
<feature type="domain" description="EF-hand" evidence="4">
    <location>
        <begin position="3"/>
        <end position="38"/>
    </location>
</feature>
<dbReference type="InterPro" id="IPR011992">
    <property type="entry name" value="EF-hand-dom_pair"/>
</dbReference>
<dbReference type="GO" id="GO:0005509">
    <property type="term" value="F:calcium ion binding"/>
    <property type="evidence" value="ECO:0007669"/>
    <property type="project" value="InterPro"/>
</dbReference>
<dbReference type="PANTHER" id="PTHR23048">
    <property type="entry name" value="MYOSIN LIGHT CHAIN 1, 3"/>
    <property type="match status" value="1"/>
</dbReference>
<evidence type="ECO:0000256" key="2">
    <source>
        <dbReference type="ARBA" id="ARBA00023123"/>
    </source>
</evidence>
<dbReference type="AlphaFoldDB" id="K9M2D5"/>
<evidence type="ECO:0000256" key="3">
    <source>
        <dbReference type="ARBA" id="ARBA00023175"/>
    </source>
</evidence>
<dbReference type="FunFam" id="1.10.238.10:FF:000001">
    <property type="entry name" value="Calmodulin 1"/>
    <property type="match status" value="1"/>
</dbReference>
<name>K9M2D5_ACACA</name>
<dbReference type="VEuPathDB" id="AmoebaDB:ACA1_385480"/>
<organism evidence="5">
    <name type="scientific">Acanthamoeba castellanii</name>
    <name type="common">Amoeba</name>
    <dbReference type="NCBI Taxonomy" id="5755"/>
    <lineage>
        <taxon>Eukaryota</taxon>
        <taxon>Amoebozoa</taxon>
        <taxon>Discosea</taxon>
        <taxon>Longamoebia</taxon>
        <taxon>Centramoebida</taxon>
        <taxon>Acanthamoebidae</taxon>
        <taxon>Acanthamoeba</taxon>
    </lineage>
</organism>
<dbReference type="GO" id="GO:0016460">
    <property type="term" value="C:myosin II complex"/>
    <property type="evidence" value="ECO:0007669"/>
    <property type="project" value="TreeGrafter"/>
</dbReference>
<dbReference type="InterPro" id="IPR002048">
    <property type="entry name" value="EF_hand_dom"/>
</dbReference>
<keyword evidence="3" id="KW-0505">Motor protein</keyword>
<keyword evidence="1" id="KW-0677">Repeat</keyword>
<dbReference type="SUPFAM" id="SSF47473">
    <property type="entry name" value="EF-hand"/>
    <property type="match status" value="1"/>
</dbReference>
<dbReference type="Gene3D" id="1.10.238.10">
    <property type="entry name" value="EF-hand"/>
    <property type="match status" value="2"/>
</dbReference>
<feature type="domain" description="EF-hand" evidence="4">
    <location>
        <begin position="75"/>
        <end position="110"/>
    </location>
</feature>
<sequence>MATSEEEVKECFKVFDTDNDSKIAISEIGLVIRALGKAPLQKEIEAIEAEAGGDGVVDFAQFMNFYRRKFRRPQDLEKEMREAFRALDATGNGIISSADLRMLLGSLGEPLESEDVESLLRAVSVDAEGNLSYEQLVDMLSGLAK</sequence>
<keyword evidence="2" id="KW-0518">Myosin</keyword>
<evidence type="ECO:0000259" key="4">
    <source>
        <dbReference type="PROSITE" id="PS50222"/>
    </source>
</evidence>
<reference evidence="5" key="2">
    <citation type="journal article" date="2013" name="Proc. Natl. Acad. Sci. U.S.A.">
        <title>Regulation of the filament structure and assembly of Acanthamoeba myosin II by phosphorylation of serines in the heavy-chain nonhelical tailpiece.</title>
        <authorList>
            <person name="Liu X."/>
            <person name="Hong M.S."/>
            <person name="Shu S."/>
            <person name="Yu S."/>
            <person name="Korn E.D."/>
        </authorList>
    </citation>
    <scope>NUCLEOTIDE SEQUENCE</scope>
</reference>
<dbReference type="Pfam" id="PF13499">
    <property type="entry name" value="EF-hand_7"/>
    <property type="match status" value="2"/>
</dbReference>
<dbReference type="PANTHER" id="PTHR23048:SF0">
    <property type="entry name" value="CALMODULIN LIKE 3"/>
    <property type="match status" value="1"/>
</dbReference>
<dbReference type="SMART" id="SM00054">
    <property type="entry name" value="EFh"/>
    <property type="match status" value="3"/>
</dbReference>
<reference evidence="5" key="1">
    <citation type="journal article" date="2013" name="Proc. Natl. Acad. Sci. U.S.A.">
        <title>Regulation of the actin-activated MgATPase activity of Acanthamoeba myosin II by phosphorylation of serine 639 in motor domain loop 2.</title>
        <authorList>
            <person name="Liu X."/>
            <person name="Lee D.Y."/>
            <person name="Cai S."/>
            <person name="Yu S."/>
            <person name="Shu S."/>
            <person name="Levine R.L."/>
            <person name="Korn E.D."/>
        </authorList>
    </citation>
    <scope>NUCLEOTIDE SEQUENCE</scope>
</reference>
<protein>
    <submittedName>
        <fullName evidence="5">Myosin II light chain 2</fullName>
    </submittedName>
</protein>
<proteinExistence type="evidence at transcript level"/>
<dbReference type="EMBL" id="JX532102">
    <property type="protein sequence ID" value="AFQ89890.1"/>
    <property type="molecule type" value="mRNA"/>
</dbReference>
<evidence type="ECO:0000256" key="1">
    <source>
        <dbReference type="ARBA" id="ARBA00022737"/>
    </source>
</evidence>
<evidence type="ECO:0000313" key="5">
    <source>
        <dbReference type="EMBL" id="AFQ89890.1"/>
    </source>
</evidence>